<keyword evidence="1" id="KW-1133">Transmembrane helix</keyword>
<keyword evidence="1" id="KW-0812">Transmembrane</keyword>
<evidence type="ECO:0000313" key="4">
    <source>
        <dbReference type="WBParaSite" id="SCUD_0001260201-mRNA-1"/>
    </source>
</evidence>
<gene>
    <name evidence="2" type="ORF">SCUD_LOCUS12599</name>
</gene>
<accession>A0A183KC60</accession>
<evidence type="ECO:0000313" key="2">
    <source>
        <dbReference type="EMBL" id="VDP49430.1"/>
    </source>
</evidence>
<evidence type="ECO:0000256" key="1">
    <source>
        <dbReference type="SAM" id="Phobius"/>
    </source>
</evidence>
<feature type="transmembrane region" description="Helical" evidence="1">
    <location>
        <begin position="7"/>
        <end position="26"/>
    </location>
</feature>
<reference evidence="2 3" key="2">
    <citation type="submission" date="2018-11" db="EMBL/GenBank/DDBJ databases">
        <authorList>
            <consortium name="Pathogen Informatics"/>
        </authorList>
    </citation>
    <scope>NUCLEOTIDE SEQUENCE [LARGE SCALE GENOMIC DNA]</scope>
    <source>
        <strain evidence="2">Dakar</strain>
        <strain evidence="3">Dakar, Senegal</strain>
    </source>
</reference>
<sequence length="36" mass="4351">MNNTGRLFCLFIVFVIPIHVDTYILMHFTDINYIYL</sequence>
<protein>
    <submittedName>
        <fullName evidence="2 4">Uncharacterized protein</fullName>
    </submittedName>
</protein>
<keyword evidence="3" id="KW-1185">Reference proteome</keyword>
<organism evidence="4">
    <name type="scientific">Schistosoma curassoni</name>
    <dbReference type="NCBI Taxonomy" id="6186"/>
    <lineage>
        <taxon>Eukaryota</taxon>
        <taxon>Metazoa</taxon>
        <taxon>Spiralia</taxon>
        <taxon>Lophotrochozoa</taxon>
        <taxon>Platyhelminthes</taxon>
        <taxon>Trematoda</taxon>
        <taxon>Digenea</taxon>
        <taxon>Strigeidida</taxon>
        <taxon>Schistosomatoidea</taxon>
        <taxon>Schistosomatidae</taxon>
        <taxon>Schistosoma</taxon>
    </lineage>
</organism>
<keyword evidence="1" id="KW-0472">Membrane</keyword>
<evidence type="ECO:0000313" key="3">
    <source>
        <dbReference type="Proteomes" id="UP000279833"/>
    </source>
</evidence>
<dbReference type="Proteomes" id="UP000279833">
    <property type="component" value="Unassembled WGS sequence"/>
</dbReference>
<name>A0A183KC60_9TREM</name>
<dbReference type="EMBL" id="UZAK01035237">
    <property type="protein sequence ID" value="VDP49430.1"/>
    <property type="molecule type" value="Genomic_DNA"/>
</dbReference>
<proteinExistence type="predicted"/>
<dbReference type="AlphaFoldDB" id="A0A183KC60"/>
<dbReference type="WBParaSite" id="SCUD_0001260201-mRNA-1">
    <property type="protein sequence ID" value="SCUD_0001260201-mRNA-1"/>
    <property type="gene ID" value="SCUD_0001260201"/>
</dbReference>
<reference evidence="4" key="1">
    <citation type="submission" date="2016-06" db="UniProtKB">
        <authorList>
            <consortium name="WormBaseParasite"/>
        </authorList>
    </citation>
    <scope>IDENTIFICATION</scope>
</reference>